<dbReference type="GO" id="GO:0042597">
    <property type="term" value="C:periplasmic space"/>
    <property type="evidence" value="ECO:0007669"/>
    <property type="project" value="UniProtKB-SubCell"/>
</dbReference>
<dbReference type="EMBL" id="JACICD010000001">
    <property type="protein sequence ID" value="MBB3769445.1"/>
    <property type="molecule type" value="Genomic_DNA"/>
</dbReference>
<evidence type="ECO:0000256" key="1">
    <source>
        <dbReference type="ARBA" id="ARBA00004418"/>
    </source>
</evidence>
<keyword evidence="4" id="KW-0732">Signal</keyword>
<dbReference type="SUPFAM" id="SSF53850">
    <property type="entry name" value="Periplasmic binding protein-like II"/>
    <property type="match status" value="1"/>
</dbReference>
<evidence type="ECO:0000313" key="5">
    <source>
        <dbReference type="EMBL" id="MBB3769445.1"/>
    </source>
</evidence>
<comment type="similarity">
    <text evidence="2">Belongs to the bacterial solute-binding protein 1 family.</text>
</comment>
<comment type="subcellular location">
    <subcellularLocation>
        <location evidence="1">Periplasm</location>
    </subcellularLocation>
</comment>
<dbReference type="Proteomes" id="UP000533469">
    <property type="component" value="Unassembled WGS sequence"/>
</dbReference>
<accession>A0A839Z653</accession>
<gene>
    <name evidence="5" type="ORF">FHS55_000031</name>
</gene>
<evidence type="ECO:0000313" key="6">
    <source>
        <dbReference type="Proteomes" id="UP000533469"/>
    </source>
</evidence>
<keyword evidence="3" id="KW-0574">Periplasm</keyword>
<dbReference type="Gene3D" id="3.40.190.10">
    <property type="entry name" value="Periplasmic binding protein-like II"/>
    <property type="match status" value="2"/>
</dbReference>
<evidence type="ECO:0000256" key="2">
    <source>
        <dbReference type="ARBA" id="ARBA00008520"/>
    </source>
</evidence>
<protein>
    <submittedName>
        <fullName evidence="5">Multiple sugar transport system substrate-binding protein</fullName>
    </submittedName>
</protein>
<dbReference type="PANTHER" id="PTHR43649:SF30">
    <property type="entry name" value="ABC TRANSPORTER SUBSTRATE-BINDING PROTEIN"/>
    <property type="match status" value="1"/>
</dbReference>
<organism evidence="5 6">
    <name type="scientific">Ancylobacter tetraedralis</name>
    <dbReference type="NCBI Taxonomy" id="217068"/>
    <lineage>
        <taxon>Bacteria</taxon>
        <taxon>Pseudomonadati</taxon>
        <taxon>Pseudomonadota</taxon>
        <taxon>Alphaproteobacteria</taxon>
        <taxon>Hyphomicrobiales</taxon>
        <taxon>Xanthobacteraceae</taxon>
        <taxon>Ancylobacter</taxon>
    </lineage>
</organism>
<evidence type="ECO:0000256" key="3">
    <source>
        <dbReference type="ARBA" id="ARBA00022764"/>
    </source>
</evidence>
<dbReference type="InterPro" id="IPR006059">
    <property type="entry name" value="SBP"/>
</dbReference>
<evidence type="ECO:0000256" key="4">
    <source>
        <dbReference type="SAM" id="SignalP"/>
    </source>
</evidence>
<dbReference type="RefSeq" id="WP_183187669.1">
    <property type="nucleotide sequence ID" value="NZ_JACICD010000001.1"/>
</dbReference>
<dbReference type="PANTHER" id="PTHR43649">
    <property type="entry name" value="ARABINOSE-BINDING PROTEIN-RELATED"/>
    <property type="match status" value="1"/>
</dbReference>
<dbReference type="InterPro" id="IPR050490">
    <property type="entry name" value="Bact_solute-bd_prot1"/>
</dbReference>
<sequence>MSLARRLLFIGMALAAPLTVGAKAGDVTLTVATAVPHHRQMYDETTQLLRKTLPNIEVTYLPAAANYDDLAQYALRSALTGTQPDVMYQAYGRVRIMAERELAVPLDALLAAEPDFAALGYDRNSLDACRYKSQLYGIPFSTSTPIVYFNADLVRRAGGDPDHLPADWAGIVALGRKISALDSKLQGLALDYKGDGNWGFLAVLNSLGGTPMNTDETKLLFDGPETLRALQIIHDFGAAGQVDMTRGQWRQSFASGTLGILITTSSVLTEQQKQIAGRFETRTAPIPLEGAKGRVPVGGACAMIFTTDPARQRAAWDYVKFMTGPEAQTIVVRFTGYMPNNVKAIEDPALLGNYYRDNPLQMTAVKQLPVTTGWYAFPGDNGPRISKEIEDILVEVSTLKRDPQEAQKAMMERVTPLLP</sequence>
<keyword evidence="5" id="KW-0762">Sugar transport</keyword>
<comment type="caution">
    <text evidence="5">The sequence shown here is derived from an EMBL/GenBank/DDBJ whole genome shotgun (WGS) entry which is preliminary data.</text>
</comment>
<proteinExistence type="inferred from homology"/>
<dbReference type="AlphaFoldDB" id="A0A839Z653"/>
<dbReference type="CDD" id="cd14748">
    <property type="entry name" value="PBP2_UgpB"/>
    <property type="match status" value="1"/>
</dbReference>
<name>A0A839Z653_9HYPH</name>
<feature type="chain" id="PRO_5032961648" evidence="4">
    <location>
        <begin position="23"/>
        <end position="419"/>
    </location>
</feature>
<feature type="signal peptide" evidence="4">
    <location>
        <begin position="1"/>
        <end position="22"/>
    </location>
</feature>
<dbReference type="Pfam" id="PF13416">
    <property type="entry name" value="SBP_bac_8"/>
    <property type="match status" value="1"/>
</dbReference>
<keyword evidence="6" id="KW-1185">Reference proteome</keyword>
<reference evidence="5 6" key="1">
    <citation type="submission" date="2020-08" db="EMBL/GenBank/DDBJ databases">
        <title>Genomic Encyclopedia of Type Strains, Phase IV (KMG-IV): sequencing the most valuable type-strain genomes for metagenomic binning, comparative biology and taxonomic classification.</title>
        <authorList>
            <person name="Goeker M."/>
        </authorList>
    </citation>
    <scope>NUCLEOTIDE SEQUENCE [LARGE SCALE GENOMIC DNA]</scope>
    <source>
        <strain evidence="5 6">DSM 5895</strain>
    </source>
</reference>
<keyword evidence="5" id="KW-0813">Transport</keyword>